<dbReference type="RefSeq" id="WP_105358289.1">
    <property type="nucleotide sequence ID" value="NZ_PUIB01000024.1"/>
</dbReference>
<keyword evidence="1" id="KW-0067">ATP-binding</keyword>
<dbReference type="Proteomes" id="UP000239388">
    <property type="component" value="Unassembled WGS sequence"/>
</dbReference>
<evidence type="ECO:0000313" key="1">
    <source>
        <dbReference type="EMBL" id="PQO28926.1"/>
    </source>
</evidence>
<keyword evidence="1" id="KW-0547">Nucleotide-binding</keyword>
<evidence type="ECO:0000313" key="2">
    <source>
        <dbReference type="Proteomes" id="UP000239388"/>
    </source>
</evidence>
<dbReference type="InterPro" id="IPR027417">
    <property type="entry name" value="P-loop_NTPase"/>
</dbReference>
<accession>A0A2S8F9T3</accession>
<dbReference type="AlphaFoldDB" id="A0A2S8F9T3"/>
<protein>
    <submittedName>
        <fullName evidence="1">BREX system ATP-binding protein BrxD</fullName>
    </submittedName>
</protein>
<name>A0A2S8F9T3_9BACT</name>
<reference evidence="1 2" key="1">
    <citation type="submission" date="2018-02" db="EMBL/GenBank/DDBJ databases">
        <title>Comparative genomes isolates from brazilian mangrove.</title>
        <authorList>
            <person name="Araujo J.E."/>
            <person name="Taketani R.G."/>
            <person name="Silva M.C.P."/>
            <person name="Loureco M.V."/>
            <person name="Andreote F.D."/>
        </authorList>
    </citation>
    <scope>NUCLEOTIDE SEQUENCE [LARGE SCALE GENOMIC DNA]</scope>
    <source>
        <strain evidence="1 2">NAP PRIS-MGV</strain>
    </source>
</reference>
<dbReference type="SUPFAM" id="SSF52540">
    <property type="entry name" value="P-loop containing nucleoside triphosphate hydrolases"/>
    <property type="match status" value="1"/>
</dbReference>
<dbReference type="GO" id="GO:0005524">
    <property type="term" value="F:ATP binding"/>
    <property type="evidence" value="ECO:0007669"/>
    <property type="project" value="UniProtKB-KW"/>
</dbReference>
<comment type="caution">
    <text evidence="1">The sequence shown here is derived from an EMBL/GenBank/DDBJ whole genome shotgun (WGS) entry which is preliminary data.</text>
</comment>
<dbReference type="InterPro" id="IPR021228">
    <property type="entry name" value="BrxD"/>
</dbReference>
<proteinExistence type="predicted"/>
<sequence>MSISPQRRQEIIDALRRGTVPRNSLDTFVVGLGGYEPVLDEELDKVASLGSVFKAVRGEYGCGKTFFSRWMADRARKKGFASAEVQVSETETPLHRLETVYRRLMERLSTADTPQGAWRNIVDGWFYALEEDVLAEGTVDPKDQQALLERTNELLEQRLAKVSSTAPTFSAALRGYRQAQAAGDQAIAEGILAWLAGQPNVSAAAKRACGVKGDIDHFGALSFLQGVLIVLRDSGSPGLLLILDEVETIQRVRSDVRDKSLNALRQLIDEVDSGRFPGLYLLITGTPAFYEGPQGIQRLEPLAQRLHVDFQTDSRFDNPRAPQIRLPGFSLERLRLVGCKVRDIYEQHSQSPDRISSMCDDAYVQDLAKAVAGKLGGKVGVAPRIFLKKLVTDVLDRIDQHPDFDPRAHYTLTMSDNEMTAVERQAMGASDVDEIELDL</sequence>
<organism evidence="1 2">
    <name type="scientific">Blastopirellula marina</name>
    <dbReference type="NCBI Taxonomy" id="124"/>
    <lineage>
        <taxon>Bacteria</taxon>
        <taxon>Pseudomonadati</taxon>
        <taxon>Planctomycetota</taxon>
        <taxon>Planctomycetia</taxon>
        <taxon>Pirellulales</taxon>
        <taxon>Pirellulaceae</taxon>
        <taxon>Blastopirellula</taxon>
    </lineage>
</organism>
<gene>
    <name evidence="1" type="primary">brxD</name>
    <name evidence="1" type="ORF">C5Y98_24510</name>
</gene>
<dbReference type="EMBL" id="PUIB01000024">
    <property type="protein sequence ID" value="PQO28926.1"/>
    <property type="molecule type" value="Genomic_DNA"/>
</dbReference>
<dbReference type="NCBIfam" id="NF033438">
    <property type="entry name" value="BREX_BrxD"/>
    <property type="match status" value="1"/>
</dbReference>
<dbReference type="Pfam" id="PF10923">
    <property type="entry name" value="BrxC_BrxD"/>
    <property type="match status" value="1"/>
</dbReference>
<dbReference type="OrthoDB" id="9772976at2"/>